<dbReference type="PANTHER" id="PTHR33254:SF16">
    <property type="entry name" value="BLR3842 PROTEIN"/>
    <property type="match status" value="1"/>
</dbReference>
<dbReference type="EC" id="4.1.1.112" evidence="6"/>
<dbReference type="CDD" id="cd16841">
    <property type="entry name" value="RraA_family"/>
    <property type="match status" value="1"/>
</dbReference>
<name>A0ABN1U2H1_9ACTN</name>
<gene>
    <name evidence="13" type="ORF">GCM10009663_63430</name>
</gene>
<comment type="catalytic activity">
    <reaction evidence="11">
        <text>oxaloacetate + H(+) = pyruvate + CO2</text>
        <dbReference type="Rhea" id="RHEA:15641"/>
        <dbReference type="ChEBI" id="CHEBI:15361"/>
        <dbReference type="ChEBI" id="CHEBI:15378"/>
        <dbReference type="ChEBI" id="CHEBI:16452"/>
        <dbReference type="ChEBI" id="CHEBI:16526"/>
        <dbReference type="EC" id="4.1.1.112"/>
    </reaction>
</comment>
<dbReference type="EMBL" id="BAAALD010000090">
    <property type="protein sequence ID" value="GAA1114017.1"/>
    <property type="molecule type" value="Genomic_DNA"/>
</dbReference>
<dbReference type="NCBIfam" id="TIGR02798">
    <property type="entry name" value="ligK_PcmE"/>
    <property type="match status" value="1"/>
</dbReference>
<dbReference type="SUPFAM" id="SSF89562">
    <property type="entry name" value="RraA-like"/>
    <property type="match status" value="1"/>
</dbReference>
<dbReference type="PANTHER" id="PTHR33254">
    <property type="entry name" value="4-HYDROXY-4-METHYL-2-OXOGLUTARATE ALDOLASE 3-RELATED"/>
    <property type="match status" value="1"/>
</dbReference>
<comment type="subunit">
    <text evidence="4">Homotrimer.</text>
</comment>
<reference evidence="13 14" key="1">
    <citation type="journal article" date="2019" name="Int. J. Syst. Evol. Microbiol.">
        <title>The Global Catalogue of Microorganisms (GCM) 10K type strain sequencing project: providing services to taxonomists for standard genome sequencing and annotation.</title>
        <authorList>
            <consortium name="The Broad Institute Genomics Platform"/>
            <consortium name="The Broad Institute Genome Sequencing Center for Infectious Disease"/>
            <person name="Wu L."/>
            <person name="Ma J."/>
        </authorList>
    </citation>
    <scope>NUCLEOTIDE SEQUENCE [LARGE SCALE GENOMIC DNA]</scope>
    <source>
        <strain evidence="13 14">JCM 13002</strain>
    </source>
</reference>
<dbReference type="Gene3D" id="3.50.30.40">
    <property type="entry name" value="Ribonuclease E inhibitor RraA/RraA-like"/>
    <property type="match status" value="1"/>
</dbReference>
<dbReference type="Proteomes" id="UP001499987">
    <property type="component" value="Unassembled WGS sequence"/>
</dbReference>
<comment type="caution">
    <text evidence="13">The sequence shown here is derived from an EMBL/GenBank/DDBJ whole genome shotgun (WGS) entry which is preliminary data.</text>
</comment>
<comment type="similarity">
    <text evidence="3">Belongs to the class II aldolase/RraA-like family.</text>
</comment>
<evidence type="ECO:0000256" key="2">
    <source>
        <dbReference type="ARBA" id="ARBA00001968"/>
    </source>
</evidence>
<dbReference type="Pfam" id="PF03737">
    <property type="entry name" value="RraA-like"/>
    <property type="match status" value="1"/>
</dbReference>
<evidence type="ECO:0000256" key="8">
    <source>
        <dbReference type="ARBA" id="ARBA00025046"/>
    </source>
</evidence>
<evidence type="ECO:0000256" key="5">
    <source>
        <dbReference type="ARBA" id="ARBA00012213"/>
    </source>
</evidence>
<proteinExistence type="inferred from homology"/>
<organism evidence="13 14">
    <name type="scientific">Kitasatospora arboriphila</name>
    <dbReference type="NCBI Taxonomy" id="258052"/>
    <lineage>
        <taxon>Bacteria</taxon>
        <taxon>Bacillati</taxon>
        <taxon>Actinomycetota</taxon>
        <taxon>Actinomycetes</taxon>
        <taxon>Kitasatosporales</taxon>
        <taxon>Streptomycetaceae</taxon>
        <taxon>Kitasatospora</taxon>
    </lineage>
</organism>
<evidence type="ECO:0000256" key="11">
    <source>
        <dbReference type="ARBA" id="ARBA00047973"/>
    </source>
</evidence>
<evidence type="ECO:0000256" key="6">
    <source>
        <dbReference type="ARBA" id="ARBA00012947"/>
    </source>
</evidence>
<dbReference type="EC" id="4.1.3.17" evidence="5"/>
<dbReference type="InterPro" id="IPR036704">
    <property type="entry name" value="RraA/RraA-like_sf"/>
</dbReference>
<comment type="catalytic activity">
    <reaction evidence="1">
        <text>4-hydroxy-4-methyl-2-oxoglutarate = 2 pyruvate</text>
        <dbReference type="Rhea" id="RHEA:22748"/>
        <dbReference type="ChEBI" id="CHEBI:15361"/>
        <dbReference type="ChEBI" id="CHEBI:58276"/>
        <dbReference type="EC" id="4.1.3.17"/>
    </reaction>
</comment>
<dbReference type="InterPro" id="IPR005493">
    <property type="entry name" value="RraA/RraA-like"/>
</dbReference>
<evidence type="ECO:0000256" key="1">
    <source>
        <dbReference type="ARBA" id="ARBA00001342"/>
    </source>
</evidence>
<evidence type="ECO:0000256" key="7">
    <source>
        <dbReference type="ARBA" id="ARBA00016549"/>
    </source>
</evidence>
<evidence type="ECO:0000256" key="10">
    <source>
        <dbReference type="ARBA" id="ARBA00032305"/>
    </source>
</evidence>
<sequence length="250" mass="26639">MEHTEIGVVRTAITRAEPEAVAALSAFGVATVHEAMGRVGLMRPYLRPAYPKARLCGTAVTVLLQPGDNWMLHVAAEQIREGDVVVAACTTESEDGFFGELLATSFRARGAAGLVIDGGVRDAADLEAMDFPVFARAVNAKGTVKATLGSVNVPVVCANALVRPGDVVLADADGVVVVPRERPAEVAEASAKREANEEDKRARFRAGELGLDMYGMRGPLAALGLRYEDRPMGADRRGPTDEDRPTRTER</sequence>
<evidence type="ECO:0000313" key="14">
    <source>
        <dbReference type="Proteomes" id="UP001499987"/>
    </source>
</evidence>
<evidence type="ECO:0000256" key="9">
    <source>
        <dbReference type="ARBA" id="ARBA00030169"/>
    </source>
</evidence>
<evidence type="ECO:0000256" key="4">
    <source>
        <dbReference type="ARBA" id="ARBA00011233"/>
    </source>
</evidence>
<evidence type="ECO:0000256" key="12">
    <source>
        <dbReference type="SAM" id="MobiDB-lite"/>
    </source>
</evidence>
<evidence type="ECO:0000256" key="3">
    <source>
        <dbReference type="ARBA" id="ARBA00008621"/>
    </source>
</evidence>
<dbReference type="NCBIfam" id="NF006731">
    <property type="entry name" value="PRK09262.1"/>
    <property type="match status" value="1"/>
</dbReference>
<feature type="region of interest" description="Disordered" evidence="12">
    <location>
        <begin position="227"/>
        <end position="250"/>
    </location>
</feature>
<keyword evidence="14" id="KW-1185">Reference proteome</keyword>
<comment type="function">
    <text evidence="8">Catalyzes the aldol cleavage of 4-hydroxy-4-methyl-2-oxoglutarate (HMG) into 2 molecules of pyruvate. Also contains a secondary oxaloacetate (OAA) decarboxylase activity due to the common pyruvate enolate transition state formed following C-C bond cleavage in the retro-aldol and decarboxylation reactions.</text>
</comment>
<evidence type="ECO:0000313" key="13">
    <source>
        <dbReference type="EMBL" id="GAA1114017.1"/>
    </source>
</evidence>
<dbReference type="InterPro" id="IPR014165">
    <property type="entry name" value="LigK_PcmE"/>
</dbReference>
<protein>
    <recommendedName>
        <fullName evidence="7">Putative 4-hydroxy-4-methyl-2-oxoglutarate aldolase</fullName>
        <ecNumber evidence="6">4.1.1.112</ecNumber>
        <ecNumber evidence="5">4.1.3.17</ecNumber>
    </recommendedName>
    <alternativeName>
        <fullName evidence="10">Oxaloacetate decarboxylase</fullName>
    </alternativeName>
    <alternativeName>
        <fullName evidence="9">RraA-like protein</fullName>
    </alternativeName>
</protein>
<comment type="cofactor">
    <cofactor evidence="2">
        <name>a divalent metal cation</name>
        <dbReference type="ChEBI" id="CHEBI:60240"/>
    </cofactor>
</comment>
<dbReference type="RefSeq" id="WP_344627141.1">
    <property type="nucleotide sequence ID" value="NZ_BAAALD010000090.1"/>
</dbReference>
<accession>A0ABN1U2H1</accession>